<dbReference type="Pfam" id="PF14223">
    <property type="entry name" value="Retrotran_gag_2"/>
    <property type="match status" value="1"/>
</dbReference>
<dbReference type="EMBL" id="SMOL01000747">
    <property type="protein sequence ID" value="KAB2600511.1"/>
    <property type="molecule type" value="Genomic_DNA"/>
</dbReference>
<keyword evidence="3" id="KW-1185">Reference proteome</keyword>
<accession>A0A5N5GF60</accession>
<evidence type="ECO:0000313" key="1">
    <source>
        <dbReference type="EMBL" id="KAB2600511.1"/>
    </source>
</evidence>
<dbReference type="PANTHER" id="PTHR35317">
    <property type="entry name" value="OS04G0629600 PROTEIN"/>
    <property type="match status" value="1"/>
</dbReference>
<dbReference type="AlphaFoldDB" id="A0A5N5GF60"/>
<dbReference type="PANTHER" id="PTHR35317:SF36">
    <property type="match status" value="1"/>
</dbReference>
<name>A0A5N5GF60_9ROSA</name>
<evidence type="ECO:0000313" key="3">
    <source>
        <dbReference type="Proteomes" id="UP000327157"/>
    </source>
</evidence>
<dbReference type="OrthoDB" id="1933605at2759"/>
<organism evidence="2 3">
    <name type="scientific">Pyrus ussuriensis x Pyrus communis</name>
    <dbReference type="NCBI Taxonomy" id="2448454"/>
    <lineage>
        <taxon>Eukaryota</taxon>
        <taxon>Viridiplantae</taxon>
        <taxon>Streptophyta</taxon>
        <taxon>Embryophyta</taxon>
        <taxon>Tracheophyta</taxon>
        <taxon>Spermatophyta</taxon>
        <taxon>Magnoliopsida</taxon>
        <taxon>eudicotyledons</taxon>
        <taxon>Gunneridae</taxon>
        <taxon>Pentapetalae</taxon>
        <taxon>rosids</taxon>
        <taxon>fabids</taxon>
        <taxon>Rosales</taxon>
        <taxon>Rosaceae</taxon>
        <taxon>Amygdaloideae</taxon>
        <taxon>Maleae</taxon>
        <taxon>Pyrus</taxon>
    </lineage>
</organism>
<gene>
    <name evidence="2" type="ORF">D8674_042975</name>
    <name evidence="1" type="ORF">D8674_043035</name>
</gene>
<reference evidence="2 3" key="1">
    <citation type="submission" date="2019-09" db="EMBL/GenBank/DDBJ databases">
        <authorList>
            <person name="Ou C."/>
        </authorList>
    </citation>
    <scope>NUCLEOTIDE SEQUENCE [LARGE SCALE GENOMIC DNA]</scope>
    <source>
        <strain evidence="2">S2</strain>
        <tissue evidence="2">Leaf</tissue>
    </source>
</reference>
<comment type="caution">
    <text evidence="2">The sequence shown here is derived from an EMBL/GenBank/DDBJ whole genome shotgun (WGS) entry which is preliminary data.</text>
</comment>
<dbReference type="Proteomes" id="UP000327157">
    <property type="component" value="Unassembled WGS sequence"/>
</dbReference>
<protein>
    <submittedName>
        <fullName evidence="2">Uncharacterized protein</fullName>
    </submittedName>
</protein>
<reference evidence="2 3" key="2">
    <citation type="submission" date="2019-11" db="EMBL/GenBank/DDBJ databases">
        <title>A de novo genome assembly of a pear dwarfing rootstock.</title>
        <authorList>
            <person name="Wang F."/>
            <person name="Wang J."/>
            <person name="Li S."/>
            <person name="Zhang Y."/>
            <person name="Fang M."/>
            <person name="Ma L."/>
            <person name="Zhao Y."/>
            <person name="Jiang S."/>
        </authorList>
    </citation>
    <scope>NUCLEOTIDE SEQUENCE [LARGE SCALE GENOMIC DNA]</scope>
    <source>
        <strain evidence="2">S2</strain>
        <tissue evidence="2">Leaf</tissue>
    </source>
</reference>
<dbReference type="EMBL" id="SMOL01000471">
    <property type="protein sequence ID" value="KAB2612090.1"/>
    <property type="molecule type" value="Genomic_DNA"/>
</dbReference>
<sequence>MPIFDGENYEYWCLQMKILFISQDLWELVQDGYEELEKTSTRKTTLETYKNLFPRLLSATTSKNAWEILKIEFQGSQKVIFVKLQSLWRESDNLPMKDNESIQVFFTKISGIVNQIRSYGDAILDKKIVEKTLRSLPPKFDHVVAAIEESKRSRYTYAP</sequence>
<proteinExistence type="predicted"/>
<evidence type="ECO:0000313" key="2">
    <source>
        <dbReference type="EMBL" id="KAB2612090.1"/>
    </source>
</evidence>